<keyword evidence="3" id="KW-0731">Sigma factor</keyword>
<keyword evidence="10" id="KW-1185">Reference proteome</keyword>
<dbReference type="Pfam" id="PF08281">
    <property type="entry name" value="Sigma70_r4_2"/>
    <property type="match status" value="1"/>
</dbReference>
<dbReference type="InterPro" id="IPR046531">
    <property type="entry name" value="DUF6596"/>
</dbReference>
<dbReference type="Proteomes" id="UP001319870">
    <property type="component" value="Unassembled WGS sequence"/>
</dbReference>
<feature type="region of interest" description="Disordered" evidence="5">
    <location>
        <begin position="76"/>
        <end position="108"/>
    </location>
</feature>
<name>A0ABS7ZEC9_9MICO</name>
<dbReference type="InterPro" id="IPR007627">
    <property type="entry name" value="RNA_pol_sigma70_r2"/>
</dbReference>
<evidence type="ECO:0000313" key="10">
    <source>
        <dbReference type="Proteomes" id="UP001319870"/>
    </source>
</evidence>
<dbReference type="InterPro" id="IPR013249">
    <property type="entry name" value="RNA_pol_sigma70_r4_t2"/>
</dbReference>
<dbReference type="InterPro" id="IPR013325">
    <property type="entry name" value="RNA_pol_sigma_r2"/>
</dbReference>
<proteinExistence type="inferred from homology"/>
<evidence type="ECO:0000259" key="6">
    <source>
        <dbReference type="Pfam" id="PF04542"/>
    </source>
</evidence>
<reference evidence="9 10" key="1">
    <citation type="submission" date="2021-09" db="EMBL/GenBank/DDBJ databases">
        <title>Isoptericola luteus sp. nov., a novel bacterium isolated from Harbin, the capital city of Heilongjiang province.</title>
        <authorList>
            <person name="Li J."/>
        </authorList>
    </citation>
    <scope>NUCLEOTIDE SEQUENCE [LARGE SCALE GENOMIC DNA]</scope>
    <source>
        <strain evidence="9 10">NEAU-Y5</strain>
    </source>
</reference>
<feature type="compositionally biased region" description="Low complexity" evidence="5">
    <location>
        <begin position="83"/>
        <end position="100"/>
    </location>
</feature>
<dbReference type="InterPro" id="IPR013324">
    <property type="entry name" value="RNA_pol_sigma_r3/r4-like"/>
</dbReference>
<protein>
    <submittedName>
        <fullName evidence="9">RNA polymerase subunit sigma-24</fullName>
    </submittedName>
</protein>
<comment type="caution">
    <text evidence="9">The sequence shown here is derived from an EMBL/GenBank/DDBJ whole genome shotgun (WGS) entry which is preliminary data.</text>
</comment>
<evidence type="ECO:0000256" key="4">
    <source>
        <dbReference type="ARBA" id="ARBA00023163"/>
    </source>
</evidence>
<evidence type="ECO:0000256" key="1">
    <source>
        <dbReference type="ARBA" id="ARBA00010641"/>
    </source>
</evidence>
<dbReference type="EMBL" id="JAIXCQ010000003">
    <property type="protein sequence ID" value="MCA5892822.1"/>
    <property type="molecule type" value="Genomic_DNA"/>
</dbReference>
<dbReference type="PANTHER" id="PTHR47756">
    <property type="entry name" value="BLL6612 PROTEIN-RELATED"/>
    <property type="match status" value="1"/>
</dbReference>
<evidence type="ECO:0000256" key="5">
    <source>
        <dbReference type="SAM" id="MobiDB-lite"/>
    </source>
</evidence>
<dbReference type="Pfam" id="PF20239">
    <property type="entry name" value="DUF6596"/>
    <property type="match status" value="1"/>
</dbReference>
<dbReference type="SUPFAM" id="SSF88659">
    <property type="entry name" value="Sigma3 and sigma4 domains of RNA polymerase sigma factors"/>
    <property type="match status" value="1"/>
</dbReference>
<comment type="similarity">
    <text evidence="1">Belongs to the sigma-70 factor family. ECF subfamily.</text>
</comment>
<feature type="domain" description="RNA polymerase sigma factor 70 region 4 type 2" evidence="7">
    <location>
        <begin position="118"/>
        <end position="168"/>
    </location>
</feature>
<evidence type="ECO:0000256" key="3">
    <source>
        <dbReference type="ARBA" id="ARBA00023082"/>
    </source>
</evidence>
<dbReference type="PANTHER" id="PTHR47756:SF2">
    <property type="entry name" value="BLL6612 PROTEIN"/>
    <property type="match status" value="1"/>
</dbReference>
<keyword evidence="4" id="KW-0804">Transcription</keyword>
<dbReference type="SUPFAM" id="SSF88946">
    <property type="entry name" value="Sigma2 domain of RNA polymerase sigma factors"/>
    <property type="match status" value="1"/>
</dbReference>
<dbReference type="RefSeq" id="WP_225564586.1">
    <property type="nucleotide sequence ID" value="NZ_JAIXCQ010000003.1"/>
</dbReference>
<evidence type="ECO:0000259" key="8">
    <source>
        <dbReference type="Pfam" id="PF20239"/>
    </source>
</evidence>
<evidence type="ECO:0000256" key="2">
    <source>
        <dbReference type="ARBA" id="ARBA00023015"/>
    </source>
</evidence>
<feature type="domain" description="DUF6596" evidence="8">
    <location>
        <begin position="186"/>
        <end position="292"/>
    </location>
</feature>
<keyword evidence="2" id="KW-0805">Transcription regulation</keyword>
<dbReference type="InterPro" id="IPR036388">
    <property type="entry name" value="WH-like_DNA-bd_sf"/>
</dbReference>
<dbReference type="Pfam" id="PF04542">
    <property type="entry name" value="Sigma70_r2"/>
    <property type="match status" value="1"/>
</dbReference>
<feature type="domain" description="RNA polymerase sigma-70 region 2" evidence="6">
    <location>
        <begin position="17"/>
        <end position="77"/>
    </location>
</feature>
<gene>
    <name evidence="9" type="ORF">LEP48_05565</name>
</gene>
<evidence type="ECO:0000313" key="9">
    <source>
        <dbReference type="EMBL" id="MCA5892822.1"/>
    </source>
</evidence>
<dbReference type="Gene3D" id="1.10.1740.10">
    <property type="match status" value="1"/>
</dbReference>
<organism evidence="9 10">
    <name type="scientific">Isoptericola luteus</name>
    <dbReference type="NCBI Taxonomy" id="2879484"/>
    <lineage>
        <taxon>Bacteria</taxon>
        <taxon>Bacillati</taxon>
        <taxon>Actinomycetota</taxon>
        <taxon>Actinomycetes</taxon>
        <taxon>Micrococcales</taxon>
        <taxon>Promicromonosporaceae</taxon>
        <taxon>Isoptericola</taxon>
    </lineage>
</organism>
<evidence type="ECO:0000259" key="7">
    <source>
        <dbReference type="Pfam" id="PF08281"/>
    </source>
</evidence>
<sequence length="424" mass="45485">MTAAAAAAEDAFRSEWGRVLGAVARSTGDLDLAEESAQEAFATALRTWVRDGVPDAPGAWLTTTARRHAIDVLRRRRTESEKTATAARLAAPLQAPLQDAAPDDGPSDPDGDLLRLLYTCCHPALPLEGRVALTLRSLTGMTTAQVARAFLVPEATMAQRLVRAKRRIRATGITFRVPPPALRGERTADVLVVLYLLFTEGYDAWAEPAHDVAGGVERRALADDAVRLVRLATRLLPDEPEVRGLLALLLLQHARRDARSGPDGTTSTLAEQDRSLWRDDEIADGLRELDTALAVGRPGPYQVQAAIAALHCRAPTAAATDWAEVLALYDVLLAMTPSPVVALNRAVALAEVHGPAAGLAAIDDLAEEPALVGYHLLPAVRAELLARAGRPDQAAAALRAALDVVDREGDRRLLRRRLAALTTW</sequence>
<accession>A0ABS7ZEC9</accession>
<dbReference type="Gene3D" id="1.10.10.10">
    <property type="entry name" value="Winged helix-like DNA-binding domain superfamily/Winged helix DNA-binding domain"/>
    <property type="match status" value="1"/>
</dbReference>